<evidence type="ECO:0000256" key="1">
    <source>
        <dbReference type="ARBA" id="ARBA00001947"/>
    </source>
</evidence>
<dbReference type="Proteomes" id="UP001412239">
    <property type="component" value="Unassembled WGS sequence"/>
</dbReference>
<sequence length="243" mass="26760">MGCGFTGTVEVGKRVTGFQAEDKAVSPFKTSCQECFYCRNGYTSRCTQKMLYLYGGQGEYVRIPSADGTLLKAPPEIQEETIILIADIVSLQINFGYFAASCGFSQLTLAQRENATVVLIGCSPVGRCALIATASFKFARIFAMDSIPCHREPANSHGAEPLNFMEDKRAVKVRILEATDARGADVVLEVVGKNPALRTSFDIVRPWRLLISVGVRNAKIPFNRNEAYNKNVPSFADARERQE</sequence>
<dbReference type="Pfam" id="PF00107">
    <property type="entry name" value="ADH_zinc_N"/>
    <property type="match status" value="1"/>
</dbReference>
<dbReference type="Gene3D" id="3.40.50.720">
    <property type="entry name" value="NAD(P)-binding Rossmann-like Domain"/>
    <property type="match status" value="1"/>
</dbReference>
<accession>A0A292PS26</accession>
<feature type="domain" description="Alcohol dehydrogenase-like C-terminal" evidence="4">
    <location>
        <begin position="124"/>
        <end position="231"/>
    </location>
</feature>
<organism evidence="6 7">
    <name type="scientific">Tuber aestivum</name>
    <name type="common">summer truffle</name>
    <dbReference type="NCBI Taxonomy" id="59557"/>
    <lineage>
        <taxon>Eukaryota</taxon>
        <taxon>Fungi</taxon>
        <taxon>Dikarya</taxon>
        <taxon>Ascomycota</taxon>
        <taxon>Pezizomycotina</taxon>
        <taxon>Pezizomycetes</taxon>
        <taxon>Pezizales</taxon>
        <taxon>Tuberaceae</taxon>
        <taxon>Tuber</taxon>
    </lineage>
</organism>
<keyword evidence="3" id="KW-0862">Zinc</keyword>
<dbReference type="AlphaFoldDB" id="A0A292PS26"/>
<evidence type="ECO:0000259" key="5">
    <source>
        <dbReference type="Pfam" id="PF08240"/>
    </source>
</evidence>
<dbReference type="EMBL" id="LN891089">
    <property type="protein sequence ID" value="CUS09273.1"/>
    <property type="molecule type" value="Genomic_DNA"/>
</dbReference>
<dbReference type="InterPro" id="IPR013154">
    <property type="entry name" value="ADH-like_N"/>
</dbReference>
<dbReference type="InterPro" id="IPR013149">
    <property type="entry name" value="ADH-like_C"/>
</dbReference>
<comment type="cofactor">
    <cofactor evidence="1">
        <name>Zn(2+)</name>
        <dbReference type="ChEBI" id="CHEBI:29105"/>
    </cofactor>
</comment>
<evidence type="ECO:0000256" key="2">
    <source>
        <dbReference type="ARBA" id="ARBA00022723"/>
    </source>
</evidence>
<dbReference type="SUPFAM" id="SSF50129">
    <property type="entry name" value="GroES-like"/>
    <property type="match status" value="1"/>
</dbReference>
<gene>
    <name evidence="6" type="ORF">GSTUAT00006619001</name>
</gene>
<reference evidence="6" key="1">
    <citation type="submission" date="2015-10" db="EMBL/GenBank/DDBJ databases">
        <authorList>
            <person name="Regsiter A."/>
            <person name="william w."/>
        </authorList>
    </citation>
    <scope>NUCLEOTIDE SEQUENCE</scope>
    <source>
        <strain evidence="6">Montdore</strain>
    </source>
</reference>
<dbReference type="PANTHER" id="PTHR42813">
    <property type="entry name" value="ZINC-TYPE ALCOHOL DEHYDROGENASE-LIKE"/>
    <property type="match status" value="1"/>
</dbReference>
<dbReference type="PANTHER" id="PTHR42813:SF2">
    <property type="entry name" value="DEHYDROGENASE, ZINC-CONTAINING, PUTATIVE (AFU_ORTHOLOGUE AFUA_2G02810)-RELATED"/>
    <property type="match status" value="1"/>
</dbReference>
<name>A0A292PS26_9PEZI</name>
<dbReference type="InterPro" id="IPR036291">
    <property type="entry name" value="NAD(P)-bd_dom_sf"/>
</dbReference>
<keyword evidence="2" id="KW-0479">Metal-binding</keyword>
<evidence type="ECO:0000313" key="7">
    <source>
        <dbReference type="Proteomes" id="UP001412239"/>
    </source>
</evidence>
<dbReference type="Pfam" id="PF08240">
    <property type="entry name" value="ADH_N"/>
    <property type="match status" value="1"/>
</dbReference>
<evidence type="ECO:0000259" key="4">
    <source>
        <dbReference type="Pfam" id="PF00107"/>
    </source>
</evidence>
<dbReference type="SUPFAM" id="SSF51735">
    <property type="entry name" value="NAD(P)-binding Rossmann-fold domains"/>
    <property type="match status" value="1"/>
</dbReference>
<dbReference type="InterPro" id="IPR011032">
    <property type="entry name" value="GroES-like_sf"/>
</dbReference>
<feature type="domain" description="Alcohol dehydrogenase-like N-terminal" evidence="5">
    <location>
        <begin position="1"/>
        <end position="71"/>
    </location>
</feature>
<dbReference type="Gene3D" id="3.90.180.10">
    <property type="entry name" value="Medium-chain alcohol dehydrogenases, catalytic domain"/>
    <property type="match status" value="1"/>
</dbReference>
<keyword evidence="7" id="KW-1185">Reference proteome</keyword>
<protein>
    <submittedName>
        <fullName evidence="6">Uncharacterized protein</fullName>
    </submittedName>
</protein>
<evidence type="ECO:0000313" key="6">
    <source>
        <dbReference type="EMBL" id="CUS09273.1"/>
    </source>
</evidence>
<proteinExistence type="predicted"/>
<evidence type="ECO:0000256" key="3">
    <source>
        <dbReference type="ARBA" id="ARBA00022833"/>
    </source>
</evidence>
<dbReference type="GO" id="GO:0046872">
    <property type="term" value="F:metal ion binding"/>
    <property type="evidence" value="ECO:0007669"/>
    <property type="project" value="UniProtKB-KW"/>
</dbReference>